<sequence length="145" mass="16434">MPANKDGSCRLMPRRFRGKGKLIMLQEHDRRERLLQQLSDSNNQDIKKKRNSESSNIYVHFNLNASTSEPFTENKKPGTEGTTLQSHSARNDDGTSEMNAAKEKGLRTCCSAYDNSPICLSGNSTLINKYGHLIREICLEMYAFM</sequence>
<protein>
    <submittedName>
        <fullName evidence="2">Uncharacterized protein</fullName>
    </submittedName>
</protein>
<keyword evidence="3" id="KW-1185">Reference proteome</keyword>
<gene>
    <name evidence="2" type="ORF">TNCT_353311</name>
</gene>
<dbReference type="AlphaFoldDB" id="A0A8X6FZ01"/>
<dbReference type="EMBL" id="BMAO01004035">
    <property type="protein sequence ID" value="GFQ91868.1"/>
    <property type="molecule type" value="Genomic_DNA"/>
</dbReference>
<proteinExistence type="predicted"/>
<dbReference type="Proteomes" id="UP000887116">
    <property type="component" value="Unassembled WGS sequence"/>
</dbReference>
<evidence type="ECO:0000313" key="2">
    <source>
        <dbReference type="EMBL" id="GFQ91868.1"/>
    </source>
</evidence>
<dbReference type="OrthoDB" id="6448439at2759"/>
<reference evidence="2" key="1">
    <citation type="submission" date="2020-07" db="EMBL/GenBank/DDBJ databases">
        <title>Multicomponent nature underlies the extraordinary mechanical properties of spider dragline silk.</title>
        <authorList>
            <person name="Kono N."/>
            <person name="Nakamura H."/>
            <person name="Mori M."/>
            <person name="Yoshida Y."/>
            <person name="Ohtoshi R."/>
            <person name="Malay A.D."/>
            <person name="Moran D.A.P."/>
            <person name="Tomita M."/>
            <person name="Numata K."/>
            <person name="Arakawa K."/>
        </authorList>
    </citation>
    <scope>NUCLEOTIDE SEQUENCE</scope>
</reference>
<accession>A0A8X6FZ01</accession>
<evidence type="ECO:0000313" key="3">
    <source>
        <dbReference type="Proteomes" id="UP000887116"/>
    </source>
</evidence>
<evidence type="ECO:0000256" key="1">
    <source>
        <dbReference type="SAM" id="MobiDB-lite"/>
    </source>
</evidence>
<name>A0A8X6FZ01_TRICU</name>
<organism evidence="2 3">
    <name type="scientific">Trichonephila clavata</name>
    <name type="common">Joro spider</name>
    <name type="synonym">Nephila clavata</name>
    <dbReference type="NCBI Taxonomy" id="2740835"/>
    <lineage>
        <taxon>Eukaryota</taxon>
        <taxon>Metazoa</taxon>
        <taxon>Ecdysozoa</taxon>
        <taxon>Arthropoda</taxon>
        <taxon>Chelicerata</taxon>
        <taxon>Arachnida</taxon>
        <taxon>Araneae</taxon>
        <taxon>Araneomorphae</taxon>
        <taxon>Entelegynae</taxon>
        <taxon>Araneoidea</taxon>
        <taxon>Nephilidae</taxon>
        <taxon>Trichonephila</taxon>
    </lineage>
</organism>
<comment type="caution">
    <text evidence="2">The sequence shown here is derived from an EMBL/GenBank/DDBJ whole genome shotgun (WGS) entry which is preliminary data.</text>
</comment>
<feature type="region of interest" description="Disordered" evidence="1">
    <location>
        <begin position="68"/>
        <end position="98"/>
    </location>
</feature>